<sequence length="331" mass="37143">MKRNYTLIPLCLVLLAFIACSNNTKKASDDTETTTKSVVNVPQFNADSAYQYVKAQVDFGPRVPNTKAHVDCGNYLADKLTEFGAKVTSQYVDLPAYTGTLLKARNIIGSYKPDTKKRIALFSHWDSRPWADADPDAKKHYTPILGANDGASGVGVLLEIARHLQKQLPEMGIDIVFVDAEDYGTHQAYNGPHKEEYWGLGSQYWARNPHVQGYNARFGILLDMVGGKNAEFRYESLSHEVAPNVNEKVWKTANALGFGRYFVQKKGGFVTDDHTFINKYAKIPTIDIVPYYPEGDFFEHWHTVKDDMDAIDKATLQAVGQTVMQVIYSEK</sequence>
<feature type="chain" id="PRO_5013461230" evidence="3">
    <location>
        <begin position="22"/>
        <end position="331"/>
    </location>
</feature>
<keyword evidence="2" id="KW-0012">Acyltransferase</keyword>
<dbReference type="Pfam" id="PF04389">
    <property type="entry name" value="Peptidase_M28"/>
    <property type="match status" value="1"/>
</dbReference>
<dbReference type="EMBL" id="VVYV01000003">
    <property type="protein sequence ID" value="KAA5423152.1"/>
    <property type="molecule type" value="Genomic_DNA"/>
</dbReference>
<gene>
    <name evidence="5" type="primary">ywaD</name>
    <name evidence="5" type="ORF">BcellWH2_03287</name>
    <name evidence="9" type="ORF">DWX97_10075</name>
    <name evidence="8" type="ORF">F2Y81_03510</name>
    <name evidence="6" type="ORF">F2Y86_10695</name>
    <name evidence="7" type="ORF">F2Y87_02575</name>
</gene>
<dbReference type="AlphaFoldDB" id="A0A0P0FYW1"/>
<dbReference type="PROSITE" id="PS51257">
    <property type="entry name" value="PROKAR_LIPOPROTEIN"/>
    <property type="match status" value="1"/>
</dbReference>
<feature type="signal peptide" evidence="3">
    <location>
        <begin position="1"/>
        <end position="21"/>
    </location>
</feature>
<dbReference type="Gene3D" id="3.40.630.10">
    <property type="entry name" value="Zn peptidases"/>
    <property type="match status" value="1"/>
</dbReference>
<evidence type="ECO:0000313" key="13">
    <source>
        <dbReference type="Proteomes" id="UP000448877"/>
    </source>
</evidence>
<dbReference type="EMBL" id="VVYW01000008">
    <property type="protein sequence ID" value="KAA5408905.1"/>
    <property type="molecule type" value="Genomic_DNA"/>
</dbReference>
<dbReference type="GeneID" id="66305378"/>
<dbReference type="Proteomes" id="UP000061809">
    <property type="component" value="Chromosome"/>
</dbReference>
<dbReference type="PANTHER" id="PTHR12283:SF6">
    <property type="entry name" value="GLUTAMINYL-PEPTIDE CYCLOTRANSFERASE-RELATED"/>
    <property type="match status" value="1"/>
</dbReference>
<dbReference type="EC" id="3.4.11.6" evidence="5"/>
<keyword evidence="1 9" id="KW-0808">Transferase</keyword>
<evidence type="ECO:0000313" key="11">
    <source>
        <dbReference type="Proteomes" id="UP000283341"/>
    </source>
</evidence>
<reference evidence="9 11" key="2">
    <citation type="submission" date="2018-08" db="EMBL/GenBank/DDBJ databases">
        <title>A genome reference for cultivated species of the human gut microbiota.</title>
        <authorList>
            <person name="Zou Y."/>
            <person name="Xue W."/>
            <person name="Luo G."/>
        </authorList>
    </citation>
    <scope>NUCLEOTIDE SEQUENCE [LARGE SCALE GENOMIC DNA]</scope>
    <source>
        <strain evidence="9 11">AF22-3AC</strain>
    </source>
</reference>
<dbReference type="EMBL" id="VVYX01000003">
    <property type="protein sequence ID" value="KAA5422017.1"/>
    <property type="molecule type" value="Genomic_DNA"/>
</dbReference>
<reference evidence="12 13" key="3">
    <citation type="journal article" date="2019" name="Nat. Med.">
        <title>A library of human gut bacterial isolates paired with longitudinal multiomics data enables mechanistic microbiome research.</title>
        <authorList>
            <person name="Poyet M."/>
            <person name="Groussin M."/>
            <person name="Gibbons S.M."/>
            <person name="Avila-Pacheco J."/>
            <person name="Jiang X."/>
            <person name="Kearney S.M."/>
            <person name="Perrotta A.R."/>
            <person name="Berdy B."/>
            <person name="Zhao S."/>
            <person name="Lieberman T.D."/>
            <person name="Swanson P.K."/>
            <person name="Smith M."/>
            <person name="Roesemann S."/>
            <person name="Alexander J.E."/>
            <person name="Rich S.A."/>
            <person name="Livny J."/>
            <person name="Vlamakis H."/>
            <person name="Clish C."/>
            <person name="Bullock K."/>
            <person name="Deik A."/>
            <person name="Scott J."/>
            <person name="Pierce K.A."/>
            <person name="Xavier R.J."/>
            <person name="Alm E.J."/>
        </authorList>
    </citation>
    <scope>NUCLEOTIDE SEQUENCE [LARGE SCALE GENOMIC DNA]</scope>
    <source>
        <strain evidence="8 13">BIOML-A6</strain>
        <strain evidence="6 12">BIOML-A7</strain>
        <strain evidence="7 14">BIOML-A8</strain>
    </source>
</reference>
<dbReference type="PATRIC" id="fig|246787.4.peg.3403"/>
<dbReference type="InterPro" id="IPR040234">
    <property type="entry name" value="QC/QCL"/>
</dbReference>
<dbReference type="RefSeq" id="WP_007219484.1">
    <property type="nucleotide sequence ID" value="NZ_CABMLT010000005.1"/>
</dbReference>
<reference evidence="5 10" key="1">
    <citation type="journal article" date="2015" name="Science">
        <title>Genetic determinants of in vivo fitness and diet responsiveness in multiple human gut Bacteroides.</title>
        <authorList>
            <person name="Wu M."/>
            <person name="McNulty N.P."/>
            <person name="Rodionov D.A."/>
            <person name="Khoroshkin M.S."/>
            <person name="Griffin N.W."/>
            <person name="Cheng J."/>
            <person name="Latreille P."/>
            <person name="Kerstetter R.A."/>
            <person name="Terrapon N."/>
            <person name="Henrissat B."/>
            <person name="Osterman A.L."/>
            <person name="Gordon J.I."/>
        </authorList>
    </citation>
    <scope>NUCLEOTIDE SEQUENCE [LARGE SCALE GENOMIC DNA]</scope>
    <source>
        <strain evidence="5 10">WH2</strain>
    </source>
</reference>
<evidence type="ECO:0000313" key="8">
    <source>
        <dbReference type="EMBL" id="KAA5423152.1"/>
    </source>
</evidence>
<keyword evidence="3" id="KW-0732">Signal</keyword>
<dbReference type="EMBL" id="CP012801">
    <property type="protein sequence ID" value="ALJ60521.1"/>
    <property type="molecule type" value="Genomic_DNA"/>
</dbReference>
<dbReference type="STRING" id="246787.BcellWH2_03287"/>
<dbReference type="Proteomes" id="UP000448877">
    <property type="component" value="Unassembled WGS sequence"/>
</dbReference>
<evidence type="ECO:0000313" key="12">
    <source>
        <dbReference type="Proteomes" id="UP000325055"/>
    </source>
</evidence>
<dbReference type="eggNOG" id="COG2234">
    <property type="taxonomic scope" value="Bacteria"/>
</dbReference>
<evidence type="ECO:0000313" key="5">
    <source>
        <dbReference type="EMBL" id="ALJ60521.1"/>
    </source>
</evidence>
<dbReference type="PANTHER" id="PTHR12283">
    <property type="entry name" value="GLUTAMINYL-PEPTIDE CYCLOTRANSFERASE"/>
    <property type="match status" value="1"/>
</dbReference>
<dbReference type="EMBL" id="QRVJ01000006">
    <property type="protein sequence ID" value="RGS37469.1"/>
    <property type="molecule type" value="Genomic_DNA"/>
</dbReference>
<keyword evidence="5" id="KW-0645">Protease</keyword>
<dbReference type="GO" id="GO:0004177">
    <property type="term" value="F:aminopeptidase activity"/>
    <property type="evidence" value="ECO:0007669"/>
    <property type="project" value="UniProtKB-KW"/>
</dbReference>
<keyword evidence="5" id="KW-0378">Hydrolase</keyword>
<dbReference type="InterPro" id="IPR007484">
    <property type="entry name" value="Peptidase_M28"/>
</dbReference>
<evidence type="ECO:0000256" key="1">
    <source>
        <dbReference type="ARBA" id="ARBA00022679"/>
    </source>
</evidence>
<dbReference type="SUPFAM" id="SSF53187">
    <property type="entry name" value="Zn-dependent exopeptidases"/>
    <property type="match status" value="1"/>
</dbReference>
<dbReference type="Proteomes" id="UP000482653">
    <property type="component" value="Unassembled WGS sequence"/>
</dbReference>
<evidence type="ECO:0000313" key="14">
    <source>
        <dbReference type="Proteomes" id="UP000482653"/>
    </source>
</evidence>
<dbReference type="Proteomes" id="UP000283341">
    <property type="component" value="Unassembled WGS sequence"/>
</dbReference>
<evidence type="ECO:0000313" key="10">
    <source>
        <dbReference type="Proteomes" id="UP000061809"/>
    </source>
</evidence>
<evidence type="ECO:0000256" key="2">
    <source>
        <dbReference type="ARBA" id="ARBA00023315"/>
    </source>
</evidence>
<evidence type="ECO:0000256" key="3">
    <source>
        <dbReference type="SAM" id="SignalP"/>
    </source>
</evidence>
<proteinExistence type="predicted"/>
<evidence type="ECO:0000313" key="9">
    <source>
        <dbReference type="EMBL" id="RGS37469.1"/>
    </source>
</evidence>
<dbReference type="Proteomes" id="UP000325055">
    <property type="component" value="Unassembled WGS sequence"/>
</dbReference>
<name>A0A0P0FYW1_9BACE</name>
<keyword evidence="5" id="KW-0031">Aminopeptidase</keyword>
<evidence type="ECO:0000313" key="6">
    <source>
        <dbReference type="EMBL" id="KAA5408905.1"/>
    </source>
</evidence>
<dbReference type="GO" id="GO:0016603">
    <property type="term" value="F:glutaminyl-peptide cyclotransferase activity"/>
    <property type="evidence" value="ECO:0007669"/>
    <property type="project" value="TreeGrafter"/>
</dbReference>
<evidence type="ECO:0000259" key="4">
    <source>
        <dbReference type="Pfam" id="PF04389"/>
    </source>
</evidence>
<accession>A0A0P0FYW1</accession>
<protein>
    <submittedName>
        <fullName evidence="5">Aminopeptidase YwaD</fullName>
        <ecNumber evidence="5">3.4.11.6</ecNumber>
    </submittedName>
    <submittedName>
        <fullName evidence="9">Glutamine cyclotransferase</fullName>
    </submittedName>
    <submittedName>
        <fullName evidence="6">M28 family peptidase</fullName>
    </submittedName>
</protein>
<dbReference type="KEGG" id="bcel:BcellWH2_03287"/>
<evidence type="ECO:0000313" key="7">
    <source>
        <dbReference type="EMBL" id="KAA5422017.1"/>
    </source>
</evidence>
<dbReference type="GO" id="GO:0008270">
    <property type="term" value="F:zinc ion binding"/>
    <property type="evidence" value="ECO:0007669"/>
    <property type="project" value="TreeGrafter"/>
</dbReference>
<feature type="domain" description="Peptidase M28" evidence="4">
    <location>
        <begin position="106"/>
        <end position="326"/>
    </location>
</feature>
<organism evidence="5 10">
    <name type="scientific">Bacteroides cellulosilyticus</name>
    <dbReference type="NCBI Taxonomy" id="246787"/>
    <lineage>
        <taxon>Bacteria</taxon>
        <taxon>Pseudomonadati</taxon>
        <taxon>Bacteroidota</taxon>
        <taxon>Bacteroidia</taxon>
        <taxon>Bacteroidales</taxon>
        <taxon>Bacteroidaceae</taxon>
        <taxon>Bacteroides</taxon>
    </lineage>
</organism>